<dbReference type="EMBL" id="JBFALK010000006">
    <property type="protein sequence ID" value="MEV0969811.1"/>
    <property type="molecule type" value="Genomic_DNA"/>
</dbReference>
<evidence type="ECO:0008006" key="3">
    <source>
        <dbReference type="Google" id="ProtNLM"/>
    </source>
</evidence>
<reference evidence="1 2" key="1">
    <citation type="submission" date="2024-06" db="EMBL/GenBank/DDBJ databases">
        <title>The Natural Products Discovery Center: Release of the First 8490 Sequenced Strains for Exploring Actinobacteria Biosynthetic Diversity.</title>
        <authorList>
            <person name="Kalkreuter E."/>
            <person name="Kautsar S.A."/>
            <person name="Yang D."/>
            <person name="Bader C.D."/>
            <person name="Teijaro C.N."/>
            <person name="Fluegel L."/>
            <person name="Davis C.M."/>
            <person name="Simpson J.R."/>
            <person name="Lauterbach L."/>
            <person name="Steele A.D."/>
            <person name="Gui C."/>
            <person name="Meng S."/>
            <person name="Li G."/>
            <person name="Viehrig K."/>
            <person name="Ye F."/>
            <person name="Su P."/>
            <person name="Kiefer A.F."/>
            <person name="Nichols A."/>
            <person name="Cepeda A.J."/>
            <person name="Yan W."/>
            <person name="Fan B."/>
            <person name="Jiang Y."/>
            <person name="Adhikari A."/>
            <person name="Zheng C.-J."/>
            <person name="Schuster L."/>
            <person name="Cowan T.M."/>
            <person name="Smanski M.J."/>
            <person name="Chevrette M.G."/>
            <person name="De Carvalho L.P.S."/>
            <person name="Shen B."/>
        </authorList>
    </citation>
    <scope>NUCLEOTIDE SEQUENCE [LARGE SCALE GENOMIC DNA]</scope>
    <source>
        <strain evidence="1 2">NPDC050100</strain>
    </source>
</reference>
<evidence type="ECO:0000313" key="1">
    <source>
        <dbReference type="EMBL" id="MEV0969811.1"/>
    </source>
</evidence>
<accession>A0ABV3GEE1</accession>
<dbReference type="Gene3D" id="3.90.180.10">
    <property type="entry name" value="Medium-chain alcohol dehydrogenases, catalytic domain"/>
    <property type="match status" value="1"/>
</dbReference>
<evidence type="ECO:0000313" key="2">
    <source>
        <dbReference type="Proteomes" id="UP001551675"/>
    </source>
</evidence>
<comment type="caution">
    <text evidence="1">The sequence shown here is derived from an EMBL/GenBank/DDBJ whole genome shotgun (WGS) entry which is preliminary data.</text>
</comment>
<dbReference type="Proteomes" id="UP001551675">
    <property type="component" value="Unassembled WGS sequence"/>
</dbReference>
<proteinExistence type="predicted"/>
<dbReference type="InterPro" id="IPR011032">
    <property type="entry name" value="GroES-like_sf"/>
</dbReference>
<sequence length="142" mass="15840">MRELVFLRSGTLSWRERDAPVLTGPGDAIVRPFLAGRCDGDILPLHRPVSRALQAGMRLGLVDPVVRSICGDVPFRGPFTIGHECVADIGWDGDDAALPPTHRLPRRTRHHPARRLGRRPAAYTAKTTKLVLRRDPERTITR</sequence>
<keyword evidence="2" id="KW-1185">Reference proteome</keyword>
<dbReference type="SUPFAM" id="SSF50129">
    <property type="entry name" value="GroES-like"/>
    <property type="match status" value="1"/>
</dbReference>
<dbReference type="RefSeq" id="WP_358132816.1">
    <property type="nucleotide sequence ID" value="NZ_JBFALK010000006.1"/>
</dbReference>
<protein>
    <recommendedName>
        <fullName evidence="3">Alcohol dehydrogenase N-terminal domain-containing protein</fullName>
    </recommendedName>
</protein>
<name>A0ABV3GEE1_MICGL</name>
<gene>
    <name evidence="1" type="ORF">AB0I59_14330</name>
</gene>
<organism evidence="1 2">
    <name type="scientific">Microtetraspora glauca</name>
    <dbReference type="NCBI Taxonomy" id="1996"/>
    <lineage>
        <taxon>Bacteria</taxon>
        <taxon>Bacillati</taxon>
        <taxon>Actinomycetota</taxon>
        <taxon>Actinomycetes</taxon>
        <taxon>Streptosporangiales</taxon>
        <taxon>Streptosporangiaceae</taxon>
        <taxon>Microtetraspora</taxon>
    </lineage>
</organism>